<dbReference type="InterPro" id="IPR037066">
    <property type="entry name" value="Plug_dom_sf"/>
</dbReference>
<proteinExistence type="inferred from homology"/>
<sequence length="995" mass="108798">MFKKLLFMAFAMFLSVCAYAQTGTITGEVTDAETGEALIGATVYIESIQKGAQTDIDGMYTISSVPAGTYTINISYVGYESFTSEVQVGSGTVTLDAQLSVDLVGLDEVVVTGFGTIDRASFSGTVSSVSSDQLENVPVASIDGALQGKAAGVQITASSGTPGAVQDIRIRGISSINAGTDPLFVIDGVPVISGNISTNGATSSLGFLSTLNSSDIESITVLKDAASTAPYGARGTNGVIVITTKEGRRGSTTYSVSAQRGYNNKAVNGPDPLNAEQWDEIYQQAYGAASPWDGQTNSNWEKAATNENALQQEYSLSARGGNDVTNFYASGSIFDQEGTTVGTEINRATGKFDITHRLDERVRINNRTTGSFVEQDGILEGAGYFGSPVLAKYFMLPIDPVRSPDGSYNIDNLSNAIYNPLYTQENDIDRNRTARILNNTQIDIQILENLKFGSKFAIDYLVSEEKNYNNIFYGDSDDESGRVDDYWLRNFNYVFQNNITYNFTPNVDNSFVFKLFSEIQKNSRYEVGGSGEGIAAPGLINLATTANPVAAFSESSDWAVASFTGLVNYGWSDKIFADGSIRYEGNSRFGEDYRWGTFYSIGLAYVLSEEDFIQDLGFIDFLKVRASYGLTGNSAVGLNNYQATVNYEGSYYGSPAIQTDNLGNNKLSWEKANSYDLGLEFELVDKVSGSVTYFRKNSYDLLFNVPLSRTTGHNSQTQNIGELYNQGLEIEANVDVVRTRDFAWNIGGNLTLLENEVTKLPADANGEDIEITTSTRYRAVEGFAVDSWYMRGWAGVDPANGDPLWYTDGTKSATTNDYNSAEAFSQGANAQPTTFGGVNTRVDVKNFYVSADLYYSFGNKVYDTWAFINSSDGRFTFLYNQYASQYDRWQQPGDEALNPRPTSGNARLTAATSSRFLYDGDYLRLRNLNVGYNIPSRALQQIGLKSATVYFLGQNLWTHTFDDLLEFDPEVRADGFLDLNAAPLKSLTFGIKANF</sequence>
<dbReference type="PROSITE" id="PS52016">
    <property type="entry name" value="TONB_DEPENDENT_REC_3"/>
    <property type="match status" value="1"/>
</dbReference>
<dbReference type="GO" id="GO:0009279">
    <property type="term" value="C:cell outer membrane"/>
    <property type="evidence" value="ECO:0007669"/>
    <property type="project" value="UniProtKB-SubCell"/>
</dbReference>
<feature type="signal peptide" evidence="12">
    <location>
        <begin position="1"/>
        <end position="20"/>
    </location>
</feature>
<evidence type="ECO:0000256" key="8">
    <source>
        <dbReference type="ARBA" id="ARBA00023170"/>
    </source>
</evidence>
<dbReference type="PANTHER" id="PTHR30069:SF29">
    <property type="entry name" value="HEMOGLOBIN AND HEMOGLOBIN-HAPTOGLOBIN-BINDING PROTEIN 1-RELATED"/>
    <property type="match status" value="1"/>
</dbReference>
<evidence type="ECO:0000256" key="7">
    <source>
        <dbReference type="ARBA" id="ARBA00023136"/>
    </source>
</evidence>
<keyword evidence="4 10" id="KW-0812">Transmembrane</keyword>
<evidence type="ECO:0000256" key="3">
    <source>
        <dbReference type="ARBA" id="ARBA00022452"/>
    </source>
</evidence>
<dbReference type="GO" id="GO:0015344">
    <property type="term" value="F:siderophore uptake transmembrane transporter activity"/>
    <property type="evidence" value="ECO:0007669"/>
    <property type="project" value="TreeGrafter"/>
</dbReference>
<evidence type="ECO:0000313" key="16">
    <source>
        <dbReference type="Proteomes" id="UP001139125"/>
    </source>
</evidence>
<dbReference type="EMBL" id="JANDBC010000002">
    <property type="protein sequence ID" value="MCP9292249.1"/>
    <property type="molecule type" value="Genomic_DNA"/>
</dbReference>
<comment type="similarity">
    <text evidence="10 11">Belongs to the TonB-dependent receptor family.</text>
</comment>
<keyword evidence="7 10" id="KW-0472">Membrane</keyword>
<dbReference type="Gene3D" id="2.170.130.10">
    <property type="entry name" value="TonB-dependent receptor, plug domain"/>
    <property type="match status" value="1"/>
</dbReference>
<evidence type="ECO:0000256" key="11">
    <source>
        <dbReference type="RuleBase" id="RU003357"/>
    </source>
</evidence>
<comment type="caution">
    <text evidence="15">The sequence shown here is derived from an EMBL/GenBank/DDBJ whole genome shotgun (WGS) entry which is preliminary data.</text>
</comment>
<feature type="domain" description="TonB-dependent receptor plug" evidence="14">
    <location>
        <begin position="122"/>
        <end position="239"/>
    </location>
</feature>
<dbReference type="Pfam" id="PF13715">
    <property type="entry name" value="CarbopepD_reg_2"/>
    <property type="match status" value="1"/>
</dbReference>
<feature type="chain" id="PRO_5040915191" evidence="12">
    <location>
        <begin position="21"/>
        <end position="995"/>
    </location>
</feature>
<dbReference type="RefSeq" id="WP_255135128.1">
    <property type="nucleotide sequence ID" value="NZ_JANDBC010000002.1"/>
</dbReference>
<evidence type="ECO:0000256" key="12">
    <source>
        <dbReference type="SAM" id="SignalP"/>
    </source>
</evidence>
<dbReference type="AlphaFoldDB" id="A0A9X2L4P6"/>
<dbReference type="InterPro" id="IPR012910">
    <property type="entry name" value="Plug_dom"/>
</dbReference>
<dbReference type="InterPro" id="IPR023997">
    <property type="entry name" value="TonB-dep_OMP_SusC/RagA_CS"/>
</dbReference>
<protein>
    <submittedName>
        <fullName evidence="15">SusC/RagA family TonB-linked outer membrane protein</fullName>
    </submittedName>
</protein>
<evidence type="ECO:0000313" key="15">
    <source>
        <dbReference type="EMBL" id="MCP9292249.1"/>
    </source>
</evidence>
<evidence type="ECO:0000259" key="13">
    <source>
        <dbReference type="Pfam" id="PF00593"/>
    </source>
</evidence>
<keyword evidence="2 10" id="KW-0813">Transport</keyword>
<evidence type="ECO:0000259" key="14">
    <source>
        <dbReference type="Pfam" id="PF07715"/>
    </source>
</evidence>
<evidence type="ECO:0000256" key="9">
    <source>
        <dbReference type="ARBA" id="ARBA00023237"/>
    </source>
</evidence>
<dbReference type="InterPro" id="IPR023996">
    <property type="entry name" value="TonB-dep_OMP_SusC/RagA"/>
</dbReference>
<evidence type="ECO:0000256" key="2">
    <source>
        <dbReference type="ARBA" id="ARBA00022448"/>
    </source>
</evidence>
<dbReference type="InterPro" id="IPR000531">
    <property type="entry name" value="Beta-barrel_TonB"/>
</dbReference>
<keyword evidence="5 12" id="KW-0732">Signal</keyword>
<evidence type="ECO:0000256" key="5">
    <source>
        <dbReference type="ARBA" id="ARBA00022729"/>
    </source>
</evidence>
<evidence type="ECO:0000256" key="6">
    <source>
        <dbReference type="ARBA" id="ARBA00023077"/>
    </source>
</evidence>
<dbReference type="InterPro" id="IPR039426">
    <property type="entry name" value="TonB-dep_rcpt-like"/>
</dbReference>
<dbReference type="SUPFAM" id="SSF49464">
    <property type="entry name" value="Carboxypeptidase regulatory domain-like"/>
    <property type="match status" value="1"/>
</dbReference>
<keyword evidence="3 10" id="KW-1134">Transmembrane beta strand</keyword>
<accession>A0A9X2L4P6</accession>
<dbReference type="InterPro" id="IPR008969">
    <property type="entry name" value="CarboxyPept-like_regulatory"/>
</dbReference>
<evidence type="ECO:0000256" key="4">
    <source>
        <dbReference type="ARBA" id="ARBA00022692"/>
    </source>
</evidence>
<dbReference type="Gene3D" id="2.60.40.1120">
    <property type="entry name" value="Carboxypeptidase-like, regulatory domain"/>
    <property type="match status" value="1"/>
</dbReference>
<gene>
    <name evidence="15" type="ORF">NM125_11745</name>
</gene>
<reference evidence="15" key="1">
    <citation type="submission" date="2022-06" db="EMBL/GenBank/DDBJ databases">
        <title>Gracilimonas sp. CAU 1638 isolated from sea sediment.</title>
        <authorList>
            <person name="Kim W."/>
        </authorList>
    </citation>
    <scope>NUCLEOTIDE SEQUENCE</scope>
    <source>
        <strain evidence="15">CAU 1638</strain>
    </source>
</reference>
<feature type="domain" description="TonB-dependent receptor-like beta-barrel" evidence="13">
    <location>
        <begin position="411"/>
        <end position="796"/>
    </location>
</feature>
<organism evidence="15 16">
    <name type="scientific">Gracilimonas sediminicola</name>
    <dbReference type="NCBI Taxonomy" id="2952158"/>
    <lineage>
        <taxon>Bacteria</taxon>
        <taxon>Pseudomonadati</taxon>
        <taxon>Balneolota</taxon>
        <taxon>Balneolia</taxon>
        <taxon>Balneolales</taxon>
        <taxon>Balneolaceae</taxon>
        <taxon>Gracilimonas</taxon>
    </lineage>
</organism>
<dbReference type="Pfam" id="PF00593">
    <property type="entry name" value="TonB_dep_Rec_b-barrel"/>
    <property type="match status" value="1"/>
</dbReference>
<dbReference type="Gene3D" id="2.40.170.20">
    <property type="entry name" value="TonB-dependent receptor, beta-barrel domain"/>
    <property type="match status" value="1"/>
</dbReference>
<dbReference type="Pfam" id="PF07715">
    <property type="entry name" value="Plug"/>
    <property type="match status" value="1"/>
</dbReference>
<evidence type="ECO:0000256" key="1">
    <source>
        <dbReference type="ARBA" id="ARBA00004571"/>
    </source>
</evidence>
<dbReference type="Proteomes" id="UP001139125">
    <property type="component" value="Unassembled WGS sequence"/>
</dbReference>
<keyword evidence="8" id="KW-0675">Receptor</keyword>
<keyword evidence="16" id="KW-1185">Reference proteome</keyword>
<dbReference type="SUPFAM" id="SSF56935">
    <property type="entry name" value="Porins"/>
    <property type="match status" value="1"/>
</dbReference>
<comment type="subcellular location">
    <subcellularLocation>
        <location evidence="1 10">Cell outer membrane</location>
        <topology evidence="1 10">Multi-pass membrane protein</topology>
    </subcellularLocation>
</comment>
<dbReference type="InterPro" id="IPR036942">
    <property type="entry name" value="Beta-barrel_TonB_sf"/>
</dbReference>
<dbReference type="NCBIfam" id="TIGR04056">
    <property type="entry name" value="OMP_RagA_SusC"/>
    <property type="match status" value="1"/>
</dbReference>
<dbReference type="GO" id="GO:0044718">
    <property type="term" value="P:siderophore transmembrane transport"/>
    <property type="evidence" value="ECO:0007669"/>
    <property type="project" value="TreeGrafter"/>
</dbReference>
<dbReference type="PANTHER" id="PTHR30069">
    <property type="entry name" value="TONB-DEPENDENT OUTER MEMBRANE RECEPTOR"/>
    <property type="match status" value="1"/>
</dbReference>
<dbReference type="NCBIfam" id="TIGR04057">
    <property type="entry name" value="SusC_RagA_signa"/>
    <property type="match status" value="1"/>
</dbReference>
<evidence type="ECO:0000256" key="10">
    <source>
        <dbReference type="PROSITE-ProRule" id="PRU01360"/>
    </source>
</evidence>
<name>A0A9X2L4P6_9BACT</name>
<keyword evidence="6 11" id="KW-0798">TonB box</keyword>
<keyword evidence="9 10" id="KW-0998">Cell outer membrane</keyword>